<evidence type="ECO:0000313" key="3">
    <source>
        <dbReference type="Proteomes" id="UP000583266"/>
    </source>
</evidence>
<sequence>MKQTAISLLLIFLFITAHAQEKDLRYYLEKGKQNSPLLKDYQNQVRAAQIDSLRLRAAYGPQVNGVSNNTYAPLIHGYGYDNAITNGGQVSALVTATKELNGKKNLNNQLYGIDLQNQGLRNTARISEQDLKKSIVAQYIVAYGDWEQYRFNSNVLQLLKQEEVILKKLTQTGTYRQTDYLTFLVTLQQQELLLKQLHTQYQVDFGQLNYLCGVIDTAFTSIADPALSIDHLPSLENTVFYHQFEIDSLKLRNTDAAINLSYRPRINLYTDGGFNSTLSLDPYKNFGVSAGLSLAIPIYDGKQRKMQHNKVAISEETRKNYQDFFSRQYYQQIQQLTQQLASTLELIEQANKQINYADGLMQANRALLVHGDARIADYVIAINNYLNAKNIITQNIVNKYQLINQINYWNSAN</sequence>
<comment type="caution">
    <text evidence="2">The sequence shown here is derived from an EMBL/GenBank/DDBJ whole genome shotgun (WGS) entry which is preliminary data.</text>
</comment>
<dbReference type="EMBL" id="JABBGC010000002">
    <property type="protein sequence ID" value="NML39174.1"/>
    <property type="molecule type" value="Genomic_DNA"/>
</dbReference>
<dbReference type="RefSeq" id="WP_169226278.1">
    <property type="nucleotide sequence ID" value="NZ_JABBGC010000002.1"/>
</dbReference>
<dbReference type="Proteomes" id="UP000583266">
    <property type="component" value="Unassembled WGS sequence"/>
</dbReference>
<feature type="signal peptide" evidence="1">
    <location>
        <begin position="1"/>
        <end position="19"/>
    </location>
</feature>
<reference evidence="2 3" key="1">
    <citation type="submission" date="2020-04" db="EMBL/GenBank/DDBJ databases">
        <title>Chitinophaga sp. G-6-1-13 sp. nov., isolated from soil.</title>
        <authorList>
            <person name="Dahal R.H."/>
            <person name="Chaudhary D.K."/>
        </authorList>
    </citation>
    <scope>NUCLEOTIDE SEQUENCE [LARGE SCALE GENOMIC DNA]</scope>
    <source>
        <strain evidence="2 3">G-6-1-13</strain>
    </source>
</reference>
<dbReference type="PANTHER" id="PTHR30203">
    <property type="entry name" value="OUTER MEMBRANE CATION EFFLUX PROTEIN"/>
    <property type="match status" value="1"/>
</dbReference>
<feature type="chain" id="PRO_5032370868" evidence="1">
    <location>
        <begin position="20"/>
        <end position="413"/>
    </location>
</feature>
<keyword evidence="1" id="KW-0732">Signal</keyword>
<organism evidence="2 3">
    <name type="scientific">Chitinophaga fulva</name>
    <dbReference type="NCBI Taxonomy" id="2728842"/>
    <lineage>
        <taxon>Bacteria</taxon>
        <taxon>Pseudomonadati</taxon>
        <taxon>Bacteroidota</taxon>
        <taxon>Chitinophagia</taxon>
        <taxon>Chitinophagales</taxon>
        <taxon>Chitinophagaceae</taxon>
        <taxon>Chitinophaga</taxon>
    </lineage>
</organism>
<dbReference type="AlphaFoldDB" id="A0A848GL89"/>
<accession>A0A848GL89</accession>
<gene>
    <name evidence="2" type="ORF">HHL17_18385</name>
</gene>
<proteinExistence type="predicted"/>
<keyword evidence="3" id="KW-1185">Reference proteome</keyword>
<dbReference type="SUPFAM" id="SSF56954">
    <property type="entry name" value="Outer membrane efflux proteins (OEP)"/>
    <property type="match status" value="1"/>
</dbReference>
<name>A0A848GL89_9BACT</name>
<protein>
    <submittedName>
        <fullName evidence="2">TolC family protein</fullName>
    </submittedName>
</protein>
<evidence type="ECO:0000313" key="2">
    <source>
        <dbReference type="EMBL" id="NML39174.1"/>
    </source>
</evidence>
<dbReference type="InterPro" id="IPR010131">
    <property type="entry name" value="MdtP/NodT-like"/>
</dbReference>
<evidence type="ECO:0000256" key="1">
    <source>
        <dbReference type="SAM" id="SignalP"/>
    </source>
</evidence>
<dbReference type="Gene3D" id="1.20.1600.10">
    <property type="entry name" value="Outer membrane efflux proteins (OEP)"/>
    <property type="match status" value="1"/>
</dbReference>
<dbReference type="GO" id="GO:0015562">
    <property type="term" value="F:efflux transmembrane transporter activity"/>
    <property type="evidence" value="ECO:0007669"/>
    <property type="project" value="InterPro"/>
</dbReference>